<keyword evidence="2" id="KW-0812">Transmembrane</keyword>
<dbReference type="EMBL" id="QZEZ01000002">
    <property type="protein sequence ID" value="RJK97227.1"/>
    <property type="molecule type" value="Genomic_DNA"/>
</dbReference>
<dbReference type="Proteomes" id="UP000265614">
    <property type="component" value="Unassembled WGS sequence"/>
</dbReference>
<proteinExistence type="predicted"/>
<evidence type="ECO:0000256" key="3">
    <source>
        <dbReference type="ARBA" id="ARBA00022989"/>
    </source>
</evidence>
<keyword evidence="6" id="KW-1185">Reference proteome</keyword>
<organism evidence="5 6">
    <name type="scientific">Vallicoccus soli</name>
    <dbReference type="NCBI Taxonomy" id="2339232"/>
    <lineage>
        <taxon>Bacteria</taxon>
        <taxon>Bacillati</taxon>
        <taxon>Actinomycetota</taxon>
        <taxon>Actinomycetes</taxon>
        <taxon>Motilibacterales</taxon>
        <taxon>Vallicoccaceae</taxon>
        <taxon>Vallicoccus</taxon>
    </lineage>
</organism>
<dbReference type="GO" id="GO:0016765">
    <property type="term" value="F:transferase activity, transferring alkyl or aryl (other than methyl) groups"/>
    <property type="evidence" value="ECO:0007669"/>
    <property type="project" value="InterPro"/>
</dbReference>
<dbReference type="OrthoDB" id="2908954at2"/>
<keyword evidence="4" id="KW-0472">Membrane</keyword>
<evidence type="ECO:0000256" key="4">
    <source>
        <dbReference type="ARBA" id="ARBA00023136"/>
    </source>
</evidence>
<dbReference type="Gene3D" id="1.10.357.140">
    <property type="entry name" value="UbiA prenyltransferase"/>
    <property type="match status" value="1"/>
</dbReference>
<dbReference type="Pfam" id="PF01040">
    <property type="entry name" value="UbiA"/>
    <property type="match status" value="1"/>
</dbReference>
<evidence type="ECO:0000313" key="5">
    <source>
        <dbReference type="EMBL" id="RJK97227.1"/>
    </source>
</evidence>
<keyword evidence="3" id="KW-1133">Transmembrane helix</keyword>
<gene>
    <name evidence="5" type="ORF">D5H78_07225</name>
</gene>
<dbReference type="InterPro" id="IPR000537">
    <property type="entry name" value="UbiA_prenyltransferase"/>
</dbReference>
<accession>A0A3A3Z8Q9</accession>
<dbReference type="PANTHER" id="PTHR42723">
    <property type="entry name" value="CHLOROPHYLL SYNTHASE"/>
    <property type="match status" value="1"/>
</dbReference>
<sequence>MRALVELVRLPAALTVPGDPLAGAAAAGRAGGRRAAALPAASACLYWAGMALNDWADRELDATERPERPLPSGRVAPGTALALAGGLTAAGLGLAAWAGGRDALAVAVPLAGTVWAYDLLLKPTAAGPVAMGAARTLDVLLGAGAAGARAALPAALAVGAHTVGVTVLSRDEVHGSSGPLVPAAALATTGAVALAAAAGPARGGPRSRAAAAALATAYAATALPAQRAALREPTGPVVRRAVGAGLQALVPLQAALTARSGRYAAAVALLASAPVGRALVRRVAAT</sequence>
<evidence type="ECO:0000256" key="2">
    <source>
        <dbReference type="ARBA" id="ARBA00022692"/>
    </source>
</evidence>
<comment type="subcellular location">
    <subcellularLocation>
        <location evidence="1">Membrane</location>
        <topology evidence="1">Multi-pass membrane protein</topology>
    </subcellularLocation>
</comment>
<dbReference type="PANTHER" id="PTHR42723:SF1">
    <property type="entry name" value="CHLOROPHYLL SYNTHASE, CHLOROPLASTIC"/>
    <property type="match status" value="1"/>
</dbReference>
<dbReference type="GO" id="GO:0016020">
    <property type="term" value="C:membrane"/>
    <property type="evidence" value="ECO:0007669"/>
    <property type="project" value="UniProtKB-SubCell"/>
</dbReference>
<evidence type="ECO:0000256" key="1">
    <source>
        <dbReference type="ARBA" id="ARBA00004141"/>
    </source>
</evidence>
<dbReference type="InterPro" id="IPR044878">
    <property type="entry name" value="UbiA_sf"/>
</dbReference>
<comment type="caution">
    <text evidence="5">The sequence shown here is derived from an EMBL/GenBank/DDBJ whole genome shotgun (WGS) entry which is preliminary data.</text>
</comment>
<dbReference type="AlphaFoldDB" id="A0A3A3Z8Q9"/>
<evidence type="ECO:0000313" key="6">
    <source>
        <dbReference type="Proteomes" id="UP000265614"/>
    </source>
</evidence>
<reference evidence="5 6" key="1">
    <citation type="submission" date="2018-09" db="EMBL/GenBank/DDBJ databases">
        <title>YIM 75000 draft genome.</title>
        <authorList>
            <person name="Tang S."/>
            <person name="Feng Y."/>
        </authorList>
    </citation>
    <scope>NUCLEOTIDE SEQUENCE [LARGE SCALE GENOMIC DNA]</scope>
    <source>
        <strain evidence="5 6">YIM 75000</strain>
    </source>
</reference>
<dbReference type="NCBIfam" id="NF045897">
    <property type="entry name" value="SCO3242_trans"/>
    <property type="match status" value="1"/>
</dbReference>
<name>A0A3A3Z8Q9_9ACTN</name>
<dbReference type="RefSeq" id="WP_119949943.1">
    <property type="nucleotide sequence ID" value="NZ_QZEZ01000002.1"/>
</dbReference>
<dbReference type="InterPro" id="IPR050475">
    <property type="entry name" value="Prenyltransferase_related"/>
</dbReference>
<keyword evidence="5" id="KW-0808">Transferase</keyword>
<protein>
    <submittedName>
        <fullName evidence="5">4-hydroxybenzoate polyprenyltransferase</fullName>
    </submittedName>
</protein>